<protein>
    <submittedName>
        <fullName evidence="2">Retrovirus-related pol polyprotein from transposon tnt 1-94</fullName>
    </submittedName>
</protein>
<dbReference type="EMBL" id="LXQA010053351">
    <property type="protein sequence ID" value="MCI03809.1"/>
    <property type="molecule type" value="Genomic_DNA"/>
</dbReference>
<comment type="caution">
    <text evidence="2">The sequence shown here is derived from an EMBL/GenBank/DDBJ whole genome shotgun (WGS) entry which is preliminary data.</text>
</comment>
<dbReference type="CDD" id="cd09272">
    <property type="entry name" value="RNase_HI_RT_Ty1"/>
    <property type="match status" value="1"/>
</dbReference>
<dbReference type="InterPro" id="IPR013103">
    <property type="entry name" value="RVT_2"/>
</dbReference>
<evidence type="ECO:0000259" key="1">
    <source>
        <dbReference type="Pfam" id="PF07727"/>
    </source>
</evidence>
<dbReference type="PANTHER" id="PTHR11439">
    <property type="entry name" value="GAG-POL-RELATED RETROTRANSPOSON"/>
    <property type="match status" value="1"/>
</dbReference>
<keyword evidence="3" id="KW-1185">Reference proteome</keyword>
<dbReference type="Proteomes" id="UP000265520">
    <property type="component" value="Unassembled WGS sequence"/>
</dbReference>
<sequence length="238" mass="27351">MKRNKKVILHLFLYVDDILMASSDKQEIQKLKEKLNGAFEIKDLGNAKRILGMDIMRDRSKSELFLFQQGYLKKVVERFKMTDSKILNTPLGHHSKLSIKQCPQSEEEKRKMESIAPCASGIGSIMYDIVCSRPNLSYAISVGGLKYSRTHPGRDALKGYVDTYYAVGCSPFNNSRRMHIALVEEVKEAIWLKGMIGEMRISQGRVKIHCDSQSVIHLTNHQVYHERTKHIDIRLHFV</sequence>
<proteinExistence type="predicted"/>
<feature type="domain" description="Reverse transcriptase Ty1/copia-type" evidence="1">
    <location>
        <begin position="11"/>
        <end position="91"/>
    </location>
</feature>
<feature type="non-terminal residue" evidence="2">
    <location>
        <position position="238"/>
    </location>
</feature>
<gene>
    <name evidence="2" type="ORF">A2U01_0024850</name>
</gene>
<accession>A0A392NX91</accession>
<reference evidence="2 3" key="1">
    <citation type="journal article" date="2018" name="Front. Plant Sci.">
        <title>Red Clover (Trifolium pratense) and Zigzag Clover (T. medium) - A Picture of Genomic Similarities and Differences.</title>
        <authorList>
            <person name="Dluhosova J."/>
            <person name="Istvanek J."/>
            <person name="Nedelnik J."/>
            <person name="Repkova J."/>
        </authorList>
    </citation>
    <scope>NUCLEOTIDE SEQUENCE [LARGE SCALE GENOMIC DNA]</scope>
    <source>
        <strain evidence="3">cv. 10/8</strain>
        <tissue evidence="2">Leaf</tissue>
    </source>
</reference>
<organism evidence="2 3">
    <name type="scientific">Trifolium medium</name>
    <dbReference type="NCBI Taxonomy" id="97028"/>
    <lineage>
        <taxon>Eukaryota</taxon>
        <taxon>Viridiplantae</taxon>
        <taxon>Streptophyta</taxon>
        <taxon>Embryophyta</taxon>
        <taxon>Tracheophyta</taxon>
        <taxon>Spermatophyta</taxon>
        <taxon>Magnoliopsida</taxon>
        <taxon>eudicotyledons</taxon>
        <taxon>Gunneridae</taxon>
        <taxon>Pentapetalae</taxon>
        <taxon>rosids</taxon>
        <taxon>fabids</taxon>
        <taxon>Fabales</taxon>
        <taxon>Fabaceae</taxon>
        <taxon>Papilionoideae</taxon>
        <taxon>50 kb inversion clade</taxon>
        <taxon>NPAAA clade</taxon>
        <taxon>Hologalegina</taxon>
        <taxon>IRL clade</taxon>
        <taxon>Trifolieae</taxon>
        <taxon>Trifolium</taxon>
    </lineage>
</organism>
<dbReference type="AlphaFoldDB" id="A0A392NX91"/>
<dbReference type="Pfam" id="PF07727">
    <property type="entry name" value="RVT_2"/>
    <property type="match status" value="1"/>
</dbReference>
<evidence type="ECO:0000313" key="3">
    <source>
        <dbReference type="Proteomes" id="UP000265520"/>
    </source>
</evidence>
<name>A0A392NX91_9FABA</name>
<evidence type="ECO:0000313" key="2">
    <source>
        <dbReference type="EMBL" id="MCI03809.1"/>
    </source>
</evidence>